<evidence type="ECO:0000313" key="2">
    <source>
        <dbReference type="EMBL" id="CAI9160462.1"/>
    </source>
</evidence>
<evidence type="ECO:0000313" key="3">
    <source>
        <dbReference type="Proteomes" id="UP001176941"/>
    </source>
</evidence>
<keyword evidence="3" id="KW-1185">Reference proteome</keyword>
<organism evidence="2 3">
    <name type="scientific">Rangifer tarandus platyrhynchus</name>
    <name type="common">Svalbard reindeer</name>
    <dbReference type="NCBI Taxonomy" id="3082113"/>
    <lineage>
        <taxon>Eukaryota</taxon>
        <taxon>Metazoa</taxon>
        <taxon>Chordata</taxon>
        <taxon>Craniata</taxon>
        <taxon>Vertebrata</taxon>
        <taxon>Euteleostomi</taxon>
        <taxon>Mammalia</taxon>
        <taxon>Eutheria</taxon>
        <taxon>Laurasiatheria</taxon>
        <taxon>Artiodactyla</taxon>
        <taxon>Ruminantia</taxon>
        <taxon>Pecora</taxon>
        <taxon>Cervidae</taxon>
        <taxon>Odocoileinae</taxon>
        <taxon>Rangifer</taxon>
    </lineage>
</organism>
<feature type="compositionally biased region" description="Low complexity" evidence="1">
    <location>
        <begin position="16"/>
        <end position="26"/>
    </location>
</feature>
<sequence>MGAHNQPARLSPPTPAAGTARAGAPVSRPPQRPRQARSLLLPFCLVGFCWFFSPDRKPDSPAPGEAVTSMTLLRTGLPYRQGPEFAPSPCTPVPVGAGYRHGEGI</sequence>
<proteinExistence type="predicted"/>
<dbReference type="EMBL" id="OX459938">
    <property type="protein sequence ID" value="CAI9160462.1"/>
    <property type="molecule type" value="Genomic_DNA"/>
</dbReference>
<feature type="region of interest" description="Disordered" evidence="1">
    <location>
        <begin position="1"/>
        <end position="33"/>
    </location>
</feature>
<dbReference type="Proteomes" id="UP001176941">
    <property type="component" value="Chromosome 2"/>
</dbReference>
<reference evidence="2" key="1">
    <citation type="submission" date="2023-04" db="EMBL/GenBank/DDBJ databases">
        <authorList>
            <consortium name="ELIXIR-Norway"/>
        </authorList>
    </citation>
    <scope>NUCLEOTIDE SEQUENCE [LARGE SCALE GENOMIC DNA]</scope>
</reference>
<gene>
    <name evidence="2" type="ORF">MRATA1EN1_LOCUS9424</name>
</gene>
<name>A0ABN8YFX7_RANTA</name>
<accession>A0ABN8YFX7</accession>
<evidence type="ECO:0000256" key="1">
    <source>
        <dbReference type="SAM" id="MobiDB-lite"/>
    </source>
</evidence>
<protein>
    <submittedName>
        <fullName evidence="2">Uncharacterized protein</fullName>
    </submittedName>
</protein>